<dbReference type="InterPro" id="IPR003819">
    <property type="entry name" value="TauD/TfdA-like"/>
</dbReference>
<reference evidence="8" key="1">
    <citation type="submission" date="2021-01" db="EMBL/GenBank/DDBJ databases">
        <authorList>
            <person name="Corre E."/>
            <person name="Pelletier E."/>
            <person name="Niang G."/>
            <person name="Scheremetjew M."/>
            <person name="Finn R."/>
            <person name="Kale V."/>
            <person name="Holt S."/>
            <person name="Cochrane G."/>
            <person name="Meng A."/>
            <person name="Brown T."/>
            <person name="Cohen L."/>
        </authorList>
    </citation>
    <scope>NUCLEOTIDE SEQUENCE</scope>
    <source>
        <strain evidence="8">CCMP127</strain>
    </source>
</reference>
<keyword evidence="2" id="KW-0479">Metal-binding</keyword>
<evidence type="ECO:0000256" key="5">
    <source>
        <dbReference type="ARBA" id="ARBA00023004"/>
    </source>
</evidence>
<sequence>MDPIVLFYFALCNSMMSGATTKRAPYYYQMRPLTPYFGMEASGCDMSTIDLSDPNFIRRLKQDLIQHRVLLFRQQNLSGKRQVDISNALGTVESTFYRHPKSPHPDIFRVSNNEEEGCTNVGRSGWHMDGTFQMKPFSYQTMYFPSVSVGGDTYFLPMHEFYQSLPAETRQRYDQMWMVTDRRQAPVHPLVYQHPFRNETTMLFHCGKPFVSGWFQDQTIESDNDGRQRRRMVNTHTLLPAAPLQVELTQQMESKLDQLGLKMQWQAGDFMINDNLGLAHFASDGTQDDPQHVGLRILHRTTIVGGPETIPQKADGRQSFTTSSSTF</sequence>
<evidence type="ECO:0000313" key="8">
    <source>
        <dbReference type="EMBL" id="CAE0421135.1"/>
    </source>
</evidence>
<keyword evidence="5" id="KW-0408">Iron</keyword>
<dbReference type="EMBL" id="HBIM01024025">
    <property type="protein sequence ID" value="CAE0421135.1"/>
    <property type="molecule type" value="Transcribed_RNA"/>
</dbReference>
<organism evidence="8">
    <name type="scientific">Amphora coffeiformis</name>
    <dbReference type="NCBI Taxonomy" id="265554"/>
    <lineage>
        <taxon>Eukaryota</taxon>
        <taxon>Sar</taxon>
        <taxon>Stramenopiles</taxon>
        <taxon>Ochrophyta</taxon>
        <taxon>Bacillariophyta</taxon>
        <taxon>Bacillariophyceae</taxon>
        <taxon>Bacillariophycidae</taxon>
        <taxon>Thalassiophysales</taxon>
        <taxon>Catenulaceae</taxon>
        <taxon>Amphora</taxon>
    </lineage>
</organism>
<evidence type="ECO:0000256" key="3">
    <source>
        <dbReference type="ARBA" id="ARBA00022964"/>
    </source>
</evidence>
<comment type="similarity">
    <text evidence="1">Belongs to the TfdA dioxygenase family.</text>
</comment>
<evidence type="ECO:0000256" key="1">
    <source>
        <dbReference type="ARBA" id="ARBA00005896"/>
    </source>
</evidence>
<evidence type="ECO:0000256" key="6">
    <source>
        <dbReference type="SAM" id="MobiDB-lite"/>
    </source>
</evidence>
<proteinExistence type="inferred from homology"/>
<dbReference type="Pfam" id="PF02668">
    <property type="entry name" value="TauD"/>
    <property type="match status" value="1"/>
</dbReference>
<evidence type="ECO:0000256" key="2">
    <source>
        <dbReference type="ARBA" id="ARBA00022723"/>
    </source>
</evidence>
<feature type="region of interest" description="Disordered" evidence="6">
    <location>
        <begin position="306"/>
        <end position="327"/>
    </location>
</feature>
<feature type="compositionally biased region" description="Polar residues" evidence="6">
    <location>
        <begin position="318"/>
        <end position="327"/>
    </location>
</feature>
<protein>
    <recommendedName>
        <fullName evidence="7">TauD/TfdA-like domain-containing protein</fullName>
    </recommendedName>
</protein>
<evidence type="ECO:0000259" key="7">
    <source>
        <dbReference type="Pfam" id="PF02668"/>
    </source>
</evidence>
<accession>A0A7S3LEY7</accession>
<gene>
    <name evidence="8" type="ORF">ACOF00016_LOCUS17784</name>
</gene>
<dbReference type="GO" id="GO:0046872">
    <property type="term" value="F:metal ion binding"/>
    <property type="evidence" value="ECO:0007669"/>
    <property type="project" value="UniProtKB-KW"/>
</dbReference>
<name>A0A7S3LEY7_9STRA</name>
<evidence type="ECO:0000256" key="4">
    <source>
        <dbReference type="ARBA" id="ARBA00023002"/>
    </source>
</evidence>
<dbReference type="AlphaFoldDB" id="A0A7S3LEY7"/>
<feature type="domain" description="TauD/TfdA-like" evidence="7">
    <location>
        <begin position="31"/>
        <end position="301"/>
    </location>
</feature>
<dbReference type="InterPro" id="IPR051178">
    <property type="entry name" value="TfdA_dioxygenase"/>
</dbReference>
<keyword evidence="3" id="KW-0223">Dioxygenase</keyword>
<dbReference type="SUPFAM" id="SSF51197">
    <property type="entry name" value="Clavaminate synthase-like"/>
    <property type="match status" value="1"/>
</dbReference>
<dbReference type="InterPro" id="IPR042098">
    <property type="entry name" value="TauD-like_sf"/>
</dbReference>
<dbReference type="GO" id="GO:0051213">
    <property type="term" value="F:dioxygenase activity"/>
    <property type="evidence" value="ECO:0007669"/>
    <property type="project" value="UniProtKB-KW"/>
</dbReference>
<dbReference type="PANTHER" id="PTHR43779:SF3">
    <property type="entry name" value="(3R)-3-[(CARBOXYMETHYL)AMINO]FATTY ACID OXYGENASE_DECARBOXYLASE"/>
    <property type="match status" value="1"/>
</dbReference>
<dbReference type="PANTHER" id="PTHR43779">
    <property type="entry name" value="DIOXYGENASE RV0097-RELATED"/>
    <property type="match status" value="1"/>
</dbReference>
<keyword evidence="4" id="KW-0560">Oxidoreductase</keyword>
<dbReference type="Gene3D" id="3.60.130.10">
    <property type="entry name" value="Clavaminate synthase-like"/>
    <property type="match status" value="1"/>
</dbReference>